<proteinExistence type="inferred from homology"/>
<dbReference type="Gene3D" id="2.40.170.20">
    <property type="entry name" value="TonB-dependent receptor, beta-barrel domain"/>
    <property type="match status" value="1"/>
</dbReference>
<dbReference type="PANTHER" id="PTHR47234:SF2">
    <property type="entry name" value="TONB-DEPENDENT RECEPTOR"/>
    <property type="match status" value="1"/>
</dbReference>
<dbReference type="Pfam" id="PF07715">
    <property type="entry name" value="Plug"/>
    <property type="match status" value="1"/>
</dbReference>
<gene>
    <name evidence="13" type="ORF">ACFSC0_12730</name>
</gene>
<evidence type="ECO:0000256" key="5">
    <source>
        <dbReference type="ARBA" id="ARBA00023077"/>
    </source>
</evidence>
<evidence type="ECO:0000256" key="2">
    <source>
        <dbReference type="ARBA" id="ARBA00022448"/>
    </source>
</evidence>
<dbReference type="InterPro" id="IPR000531">
    <property type="entry name" value="Beta-barrel_TonB"/>
</dbReference>
<dbReference type="InterPro" id="IPR012910">
    <property type="entry name" value="Plug_dom"/>
</dbReference>
<feature type="signal peptide" evidence="10">
    <location>
        <begin position="1"/>
        <end position="31"/>
    </location>
</feature>
<keyword evidence="5 9" id="KW-0798">TonB box</keyword>
<accession>A0ABW4N6K6</accession>
<evidence type="ECO:0000256" key="9">
    <source>
        <dbReference type="RuleBase" id="RU003357"/>
    </source>
</evidence>
<keyword evidence="2 8" id="KW-0813">Transport</keyword>
<dbReference type="SUPFAM" id="SSF56935">
    <property type="entry name" value="Porins"/>
    <property type="match status" value="1"/>
</dbReference>
<comment type="similarity">
    <text evidence="8 9">Belongs to the TonB-dependent receptor family.</text>
</comment>
<feature type="domain" description="TonB-dependent receptor-like beta-barrel" evidence="11">
    <location>
        <begin position="399"/>
        <end position="926"/>
    </location>
</feature>
<protein>
    <submittedName>
        <fullName evidence="13">TonB-dependent receptor domain-containing protein</fullName>
    </submittedName>
</protein>
<dbReference type="InterPro" id="IPR039426">
    <property type="entry name" value="TonB-dep_rcpt-like"/>
</dbReference>
<keyword evidence="14" id="KW-1185">Reference proteome</keyword>
<feature type="domain" description="TonB-dependent receptor plug" evidence="12">
    <location>
        <begin position="53"/>
        <end position="170"/>
    </location>
</feature>
<evidence type="ECO:0000256" key="1">
    <source>
        <dbReference type="ARBA" id="ARBA00004571"/>
    </source>
</evidence>
<dbReference type="Proteomes" id="UP001597237">
    <property type="component" value="Unassembled WGS sequence"/>
</dbReference>
<dbReference type="PROSITE" id="PS51318">
    <property type="entry name" value="TAT"/>
    <property type="match status" value="1"/>
</dbReference>
<dbReference type="Pfam" id="PF00593">
    <property type="entry name" value="TonB_dep_Rec_b-barrel"/>
    <property type="match status" value="1"/>
</dbReference>
<evidence type="ECO:0000256" key="3">
    <source>
        <dbReference type="ARBA" id="ARBA00022452"/>
    </source>
</evidence>
<dbReference type="PROSITE" id="PS52016">
    <property type="entry name" value="TONB_DEPENDENT_REC_3"/>
    <property type="match status" value="1"/>
</dbReference>
<comment type="caution">
    <text evidence="13">The sequence shown here is derived from an EMBL/GenBank/DDBJ whole genome shotgun (WGS) entry which is preliminary data.</text>
</comment>
<dbReference type="EMBL" id="JBHUEY010000001">
    <property type="protein sequence ID" value="MFD1784265.1"/>
    <property type="molecule type" value="Genomic_DNA"/>
</dbReference>
<name>A0ABW4N6K6_9CAUL</name>
<evidence type="ECO:0000256" key="4">
    <source>
        <dbReference type="ARBA" id="ARBA00022692"/>
    </source>
</evidence>
<evidence type="ECO:0000313" key="13">
    <source>
        <dbReference type="EMBL" id="MFD1784265.1"/>
    </source>
</evidence>
<evidence type="ECO:0000259" key="12">
    <source>
        <dbReference type="Pfam" id="PF07715"/>
    </source>
</evidence>
<dbReference type="InterPro" id="IPR036942">
    <property type="entry name" value="Beta-barrel_TonB_sf"/>
</dbReference>
<comment type="subcellular location">
    <subcellularLocation>
        <location evidence="1 8">Cell outer membrane</location>
        <topology evidence="1 8">Multi-pass membrane protein</topology>
    </subcellularLocation>
</comment>
<dbReference type="InterPro" id="IPR006311">
    <property type="entry name" value="TAT_signal"/>
</dbReference>
<dbReference type="Gene3D" id="2.170.130.10">
    <property type="entry name" value="TonB-dependent receptor, plug domain"/>
    <property type="match status" value="1"/>
</dbReference>
<reference evidence="14" key="1">
    <citation type="journal article" date="2019" name="Int. J. Syst. Evol. Microbiol.">
        <title>The Global Catalogue of Microorganisms (GCM) 10K type strain sequencing project: providing services to taxonomists for standard genome sequencing and annotation.</title>
        <authorList>
            <consortium name="The Broad Institute Genomics Platform"/>
            <consortium name="The Broad Institute Genome Sequencing Center for Infectious Disease"/>
            <person name="Wu L."/>
            <person name="Ma J."/>
        </authorList>
    </citation>
    <scope>NUCLEOTIDE SEQUENCE [LARGE SCALE GENOMIC DNA]</scope>
    <source>
        <strain evidence="14">DFY28</strain>
    </source>
</reference>
<sequence>MRTTSNRGRLLASSMLMGAMAAALAAAPASAQDTATEVGELVVTGSRIVRPNLDSPTPVTVATTERLENQGMENISDALVTLPQFAPSFGGARTQSTFSGTASSGLNVVNLRNLGSSRSLVLINGRRAPSGTIFSNAVDLNTIPSANISRIDIMTGGASAVYGADAVSGVVNIITDKEFEGFEAGFSYGAALEHHDNINPTAFARFGANFDRGHAGVTVQYDYQGLVSCRDRFLCAEDFAWSPPAAPRRDPGVRSGVPLTGRYFVEGAPASSYTYVGGAVVPFTVAAHGYNRNATRTLAIPTERIMVAADADFELTEGLNAFVEINYGSSETDGPFEAHPFSSDTDLVSGVLEPSIPSNYPFFPAELAALVAAAGDDEITWWQRFEGLGARGSHNLRQTTRLVAGVEGDFDTLFGFGSDWRYEASYVWGRTTLDAVTEGLVARDALYHGLRVEPTAPGATTYQCVDAVARAQGCIPINPFDGYNDAERAYLVRSGGIRSASQIENALAFLSGSLFELPAGPFQATLGVESRRITAYEDYSTDINLGLTTGNQISDSDETTFTTDEIFTEVVVPILRDMPFANELTFEGAYRWSDANIGGKYETWKYGLQWAPIEGLRFRAMQNRAVRAPVLGEVTGISQTFGVVDDPCILWGQESDATLRANCQAAGVPANYDPPLTVIQGVTGFVGGNPDLMPEVADTLTYGFVLQAGQFDFVPEIFGDLTITVDRFEIEMEGLINTIGRQNIAQLCYTTPTGQREIFCNAITRGTDPAVPGANYVLTAVDDQLQNIASLELSGVDLEVNWGFDWGQMFSGADNWGRFSINSVWTFYDKVKQVPLPGQDPIDFLGAAGGSTSDQGWLETQGNTTFTWQMGNWKTSWVARYIGEAKSAPEDLFNNVVDIDDHWYHDISLRVAVTDQVEAYGGITNLFDQEPPFFPTSQSGTQALDTIPAYYDVMGRSAFVGVKVRF</sequence>
<evidence type="ECO:0000313" key="14">
    <source>
        <dbReference type="Proteomes" id="UP001597237"/>
    </source>
</evidence>
<evidence type="ECO:0000256" key="6">
    <source>
        <dbReference type="ARBA" id="ARBA00023136"/>
    </source>
</evidence>
<organism evidence="13 14">
    <name type="scientific">Phenylobacterium terrae</name>
    <dbReference type="NCBI Taxonomy" id="2665495"/>
    <lineage>
        <taxon>Bacteria</taxon>
        <taxon>Pseudomonadati</taxon>
        <taxon>Pseudomonadota</taxon>
        <taxon>Alphaproteobacteria</taxon>
        <taxon>Caulobacterales</taxon>
        <taxon>Caulobacteraceae</taxon>
        <taxon>Phenylobacterium</taxon>
    </lineage>
</organism>
<evidence type="ECO:0000256" key="10">
    <source>
        <dbReference type="SAM" id="SignalP"/>
    </source>
</evidence>
<evidence type="ECO:0000256" key="7">
    <source>
        <dbReference type="ARBA" id="ARBA00023237"/>
    </source>
</evidence>
<evidence type="ECO:0000259" key="11">
    <source>
        <dbReference type="Pfam" id="PF00593"/>
    </source>
</evidence>
<keyword evidence="6 8" id="KW-0472">Membrane</keyword>
<keyword evidence="3 8" id="KW-1134">Transmembrane beta strand</keyword>
<dbReference type="RefSeq" id="WP_377283783.1">
    <property type="nucleotide sequence ID" value="NZ_JBHRSI010000009.1"/>
</dbReference>
<dbReference type="InterPro" id="IPR037066">
    <property type="entry name" value="Plug_dom_sf"/>
</dbReference>
<feature type="chain" id="PRO_5047305484" evidence="10">
    <location>
        <begin position="32"/>
        <end position="966"/>
    </location>
</feature>
<dbReference type="PANTHER" id="PTHR47234">
    <property type="match status" value="1"/>
</dbReference>
<keyword evidence="7 8" id="KW-0998">Cell outer membrane</keyword>
<keyword evidence="4 8" id="KW-0812">Transmembrane</keyword>
<keyword evidence="10" id="KW-0732">Signal</keyword>
<keyword evidence="13" id="KW-0675">Receptor</keyword>
<evidence type="ECO:0000256" key="8">
    <source>
        <dbReference type="PROSITE-ProRule" id="PRU01360"/>
    </source>
</evidence>